<reference evidence="2 3" key="1">
    <citation type="submission" date="2015-05" db="EMBL/GenBank/DDBJ databases">
        <title>Distinctive expansion of gene families associated with plant cell wall degradation and secondary metabolism in the genomes of grapevine trunk pathogens.</title>
        <authorList>
            <person name="Lawrence D.P."/>
            <person name="Travadon R."/>
            <person name="Rolshausen P.E."/>
            <person name="Baumgartner K."/>
        </authorList>
    </citation>
    <scope>NUCLEOTIDE SEQUENCE [LARGE SCALE GENOMIC DNA]</scope>
    <source>
        <strain evidence="2">DA912</strain>
    </source>
</reference>
<organism evidence="2 3">
    <name type="scientific">Diaporthe ampelina</name>
    <dbReference type="NCBI Taxonomy" id="1214573"/>
    <lineage>
        <taxon>Eukaryota</taxon>
        <taxon>Fungi</taxon>
        <taxon>Dikarya</taxon>
        <taxon>Ascomycota</taxon>
        <taxon>Pezizomycotina</taxon>
        <taxon>Sordariomycetes</taxon>
        <taxon>Sordariomycetidae</taxon>
        <taxon>Diaporthales</taxon>
        <taxon>Diaporthaceae</taxon>
        <taxon>Diaporthe</taxon>
    </lineage>
</organism>
<feature type="region of interest" description="Disordered" evidence="1">
    <location>
        <begin position="1"/>
        <end position="29"/>
    </location>
</feature>
<accession>A0A0G2I9P6</accession>
<evidence type="ECO:0000256" key="1">
    <source>
        <dbReference type="SAM" id="MobiDB-lite"/>
    </source>
</evidence>
<evidence type="ECO:0000313" key="2">
    <source>
        <dbReference type="EMBL" id="KKY36470.1"/>
    </source>
</evidence>
<gene>
    <name evidence="2" type="ORF">UCDDA912_g03541</name>
</gene>
<dbReference type="EMBL" id="LCUC01000116">
    <property type="protein sequence ID" value="KKY36470.1"/>
    <property type="molecule type" value="Genomic_DNA"/>
</dbReference>
<comment type="caution">
    <text evidence="2">The sequence shown here is derived from an EMBL/GenBank/DDBJ whole genome shotgun (WGS) entry which is preliminary data.</text>
</comment>
<name>A0A0G2I9P6_9PEZI</name>
<sequence>MNYRAQKVSKSSVCNPQPPRQHSKVKLPDPSTLPLFQYYDPATDSLQDKTYPDVFQPRRIDNYVLEPAVWRPTNLTYSLRRSRRSRTSCLGTGPARVARTRASILAYGLGDEEPCRVCGRQGKRCFGDSCVRSFRQRTERAARGGRLRIERTAGNIKEGGGGAATTTTLGYGVFAAARILTGDPCLCDVVSYPHVPPKGSEPPWRTPELA</sequence>
<proteinExistence type="predicted"/>
<dbReference type="OrthoDB" id="4988718at2759"/>
<keyword evidence="3" id="KW-1185">Reference proteome</keyword>
<dbReference type="AlphaFoldDB" id="A0A0G2I9P6"/>
<protein>
    <submittedName>
        <fullName evidence="2">Uncharacterized protein</fullName>
    </submittedName>
</protein>
<evidence type="ECO:0000313" key="3">
    <source>
        <dbReference type="Proteomes" id="UP000034680"/>
    </source>
</evidence>
<reference evidence="2 3" key="2">
    <citation type="submission" date="2015-05" db="EMBL/GenBank/DDBJ databases">
        <authorList>
            <person name="Morales-Cruz A."/>
            <person name="Amrine K.C."/>
            <person name="Cantu D."/>
        </authorList>
    </citation>
    <scope>NUCLEOTIDE SEQUENCE [LARGE SCALE GENOMIC DNA]</scope>
    <source>
        <strain evidence="2">DA912</strain>
    </source>
</reference>
<dbReference type="Proteomes" id="UP000034680">
    <property type="component" value="Unassembled WGS sequence"/>
</dbReference>